<evidence type="ECO:0000256" key="1">
    <source>
        <dbReference type="SAM" id="MobiDB-lite"/>
    </source>
</evidence>
<proteinExistence type="predicted"/>
<feature type="region of interest" description="Disordered" evidence="1">
    <location>
        <begin position="10"/>
        <end position="31"/>
    </location>
</feature>
<gene>
    <name evidence="2" type="ORF">B0T25DRAFT_453021</name>
</gene>
<feature type="non-terminal residue" evidence="2">
    <location>
        <position position="546"/>
    </location>
</feature>
<dbReference type="Proteomes" id="UP001275084">
    <property type="component" value="Unassembled WGS sequence"/>
</dbReference>
<evidence type="ECO:0000313" key="2">
    <source>
        <dbReference type="EMBL" id="KAK3357314.1"/>
    </source>
</evidence>
<accession>A0AAJ0MG16</accession>
<dbReference type="EMBL" id="JAUIQD010000003">
    <property type="protein sequence ID" value="KAK3357314.1"/>
    <property type="molecule type" value="Genomic_DNA"/>
</dbReference>
<protein>
    <submittedName>
        <fullName evidence="2">Uncharacterized protein</fullName>
    </submittedName>
</protein>
<organism evidence="2 3">
    <name type="scientific">Lasiosphaeria hispida</name>
    <dbReference type="NCBI Taxonomy" id="260671"/>
    <lineage>
        <taxon>Eukaryota</taxon>
        <taxon>Fungi</taxon>
        <taxon>Dikarya</taxon>
        <taxon>Ascomycota</taxon>
        <taxon>Pezizomycotina</taxon>
        <taxon>Sordariomycetes</taxon>
        <taxon>Sordariomycetidae</taxon>
        <taxon>Sordariales</taxon>
        <taxon>Lasiosphaeriaceae</taxon>
        <taxon>Lasiosphaeria</taxon>
    </lineage>
</organism>
<dbReference type="AlphaFoldDB" id="A0AAJ0MG16"/>
<reference evidence="2" key="2">
    <citation type="submission" date="2023-06" db="EMBL/GenBank/DDBJ databases">
        <authorList>
            <consortium name="Lawrence Berkeley National Laboratory"/>
            <person name="Haridas S."/>
            <person name="Hensen N."/>
            <person name="Bonometti L."/>
            <person name="Westerberg I."/>
            <person name="Brannstrom I.O."/>
            <person name="Guillou S."/>
            <person name="Cros-Aarteil S."/>
            <person name="Calhoun S."/>
            <person name="Kuo A."/>
            <person name="Mondo S."/>
            <person name="Pangilinan J."/>
            <person name="Riley R."/>
            <person name="Labutti K."/>
            <person name="Andreopoulos B."/>
            <person name="Lipzen A."/>
            <person name="Chen C."/>
            <person name="Yanf M."/>
            <person name="Daum C."/>
            <person name="Ng V."/>
            <person name="Clum A."/>
            <person name="Steindorff A."/>
            <person name="Ohm R."/>
            <person name="Martin F."/>
            <person name="Silar P."/>
            <person name="Natvig D."/>
            <person name="Lalanne C."/>
            <person name="Gautier V."/>
            <person name="Ament-Velasquez S.L."/>
            <person name="Kruys A."/>
            <person name="Hutchinson M.I."/>
            <person name="Powell A.J."/>
            <person name="Barry K."/>
            <person name="Miller A.N."/>
            <person name="Grigoriev I.V."/>
            <person name="Debuchy R."/>
            <person name="Gladieux P."/>
            <person name="Thoren M.H."/>
            <person name="Johannesson H."/>
        </authorList>
    </citation>
    <scope>NUCLEOTIDE SEQUENCE</scope>
    <source>
        <strain evidence="2">CBS 955.72</strain>
    </source>
</reference>
<name>A0AAJ0MG16_9PEZI</name>
<comment type="caution">
    <text evidence="2">The sequence shown here is derived from an EMBL/GenBank/DDBJ whole genome shotgun (WGS) entry which is preliminary data.</text>
</comment>
<keyword evidence="3" id="KW-1185">Reference proteome</keyword>
<sequence length="546" mass="60202">MPTPFLRRVRNHQLSSSPATTNAAFAGGPHHIAEPIPQTGNRCQHPATCCPSTRCTFELELASLRAVVDSERHALFESTYRALDSLLKATYPRKTRAAAPRSLLAMCLRKMPEYMAELESWEQKDAEADGTKSALNGSRASFEVYEELESLGTATGWRHLCLVVRAHGIHSIQEAVVEGLLDDAITDLLIRLCLQNMPLMECTALIDGFIFRQYPNPNKPDEDLFASPALRPLVLLKSWDVTGGPFLLGKLAVLFESGQLPAQWILTKGFTTLWAAATRLLAGKTPYHQEPSNFIIAIIEVLSHFISSSQQEGTAESETRDKSRAKKILIGAIAALGSMVILGQEGVELGESVEIPSKSKAAKLNIRVDYILRTCTVHVLDRRKGSMSDLGTYLLQLCSFLSFKPTSSASAAVESAWGRGREHMKANGLVQQYDATLSLVSAMAHYCSRGTYVSPNDYLSRFCDKLETLHLPGNPLSNIPVDGAFVLAEHTGDLRDLAFAENLRAKSKDKGADRKLGRQVDIRNVEDEKKMSLSGFRWDDDIGEWV</sequence>
<evidence type="ECO:0000313" key="3">
    <source>
        <dbReference type="Proteomes" id="UP001275084"/>
    </source>
</evidence>
<reference evidence="2" key="1">
    <citation type="journal article" date="2023" name="Mol. Phylogenet. Evol.">
        <title>Genome-scale phylogeny and comparative genomics of the fungal order Sordariales.</title>
        <authorList>
            <person name="Hensen N."/>
            <person name="Bonometti L."/>
            <person name="Westerberg I."/>
            <person name="Brannstrom I.O."/>
            <person name="Guillou S."/>
            <person name="Cros-Aarteil S."/>
            <person name="Calhoun S."/>
            <person name="Haridas S."/>
            <person name="Kuo A."/>
            <person name="Mondo S."/>
            <person name="Pangilinan J."/>
            <person name="Riley R."/>
            <person name="LaButti K."/>
            <person name="Andreopoulos B."/>
            <person name="Lipzen A."/>
            <person name="Chen C."/>
            <person name="Yan M."/>
            <person name="Daum C."/>
            <person name="Ng V."/>
            <person name="Clum A."/>
            <person name="Steindorff A."/>
            <person name="Ohm R.A."/>
            <person name="Martin F."/>
            <person name="Silar P."/>
            <person name="Natvig D.O."/>
            <person name="Lalanne C."/>
            <person name="Gautier V."/>
            <person name="Ament-Velasquez S.L."/>
            <person name="Kruys A."/>
            <person name="Hutchinson M.I."/>
            <person name="Powell A.J."/>
            <person name="Barry K."/>
            <person name="Miller A.N."/>
            <person name="Grigoriev I.V."/>
            <person name="Debuchy R."/>
            <person name="Gladieux P."/>
            <person name="Hiltunen Thoren M."/>
            <person name="Johannesson H."/>
        </authorList>
    </citation>
    <scope>NUCLEOTIDE SEQUENCE</scope>
    <source>
        <strain evidence="2">CBS 955.72</strain>
    </source>
</reference>
<feature type="compositionally biased region" description="Polar residues" evidence="1">
    <location>
        <begin position="12"/>
        <end position="23"/>
    </location>
</feature>